<accession>A0A7J7ZYH0</accession>
<evidence type="ECO:0000313" key="1">
    <source>
        <dbReference type="EMBL" id="KAF6378926.1"/>
    </source>
</evidence>
<keyword evidence="2" id="KW-1185">Reference proteome</keyword>
<evidence type="ECO:0000313" key="2">
    <source>
        <dbReference type="Proteomes" id="UP000527355"/>
    </source>
</evidence>
<proteinExistence type="predicted"/>
<sequence>MPIDSNPFNCFLPNLRECPQCMHWVLLSALEDPVGLQLSLWALSHCRSSSLQTISALTSVGPLCSSHSLCPGLETLKAASEAVIGLTSFGFLYAGIIALCGLKFSILTTTVSSVLSVLLVCFRHEGKLVLVTLTWPAADIPNDSVPSLPVLNSILFFFPSSYLCQSRPMCALSQTLHHTMREATWVGVWRSKVSQTGRGLRI</sequence>
<reference evidence="1 2" key="1">
    <citation type="journal article" date="2020" name="Nature">
        <title>Six reference-quality genomes reveal evolution of bat adaptations.</title>
        <authorList>
            <person name="Jebb D."/>
            <person name="Huang Z."/>
            <person name="Pippel M."/>
            <person name="Hughes G.M."/>
            <person name="Lavrichenko K."/>
            <person name="Devanna P."/>
            <person name="Winkler S."/>
            <person name="Jermiin L.S."/>
            <person name="Skirmuntt E.C."/>
            <person name="Katzourakis A."/>
            <person name="Burkitt-Gray L."/>
            <person name="Ray D.A."/>
            <person name="Sullivan K.A.M."/>
            <person name="Roscito J.G."/>
            <person name="Kirilenko B.M."/>
            <person name="Davalos L.M."/>
            <person name="Corthals A.P."/>
            <person name="Power M.L."/>
            <person name="Jones G."/>
            <person name="Ransome R.D."/>
            <person name="Dechmann D.K.N."/>
            <person name="Locatelli A.G."/>
            <person name="Puechmaille S.J."/>
            <person name="Fedrigo O."/>
            <person name="Jarvis E.D."/>
            <person name="Hiller M."/>
            <person name="Vernes S.C."/>
            <person name="Myers E.W."/>
            <person name="Teeling E.C."/>
        </authorList>
    </citation>
    <scope>NUCLEOTIDE SEQUENCE [LARGE SCALE GENOMIC DNA]</scope>
    <source>
        <strain evidence="1">MMyoMyo1</strain>
        <tissue evidence="1">Flight muscle</tissue>
    </source>
</reference>
<dbReference type="EMBL" id="JABWUV010000002">
    <property type="protein sequence ID" value="KAF6378926.1"/>
    <property type="molecule type" value="Genomic_DNA"/>
</dbReference>
<dbReference type="AlphaFoldDB" id="A0A7J7ZYH0"/>
<protein>
    <submittedName>
        <fullName evidence="1">Uncharacterized protein</fullName>
    </submittedName>
</protein>
<name>A0A7J7ZYH0_MYOMY</name>
<organism evidence="1 2">
    <name type="scientific">Myotis myotis</name>
    <name type="common">Greater mouse-eared bat</name>
    <name type="synonym">Vespertilio myotis</name>
    <dbReference type="NCBI Taxonomy" id="51298"/>
    <lineage>
        <taxon>Eukaryota</taxon>
        <taxon>Metazoa</taxon>
        <taxon>Chordata</taxon>
        <taxon>Craniata</taxon>
        <taxon>Vertebrata</taxon>
        <taxon>Euteleostomi</taxon>
        <taxon>Mammalia</taxon>
        <taxon>Eutheria</taxon>
        <taxon>Laurasiatheria</taxon>
        <taxon>Chiroptera</taxon>
        <taxon>Yangochiroptera</taxon>
        <taxon>Vespertilionidae</taxon>
        <taxon>Myotis</taxon>
    </lineage>
</organism>
<dbReference type="Proteomes" id="UP000527355">
    <property type="component" value="Unassembled WGS sequence"/>
</dbReference>
<comment type="caution">
    <text evidence="1">The sequence shown here is derived from an EMBL/GenBank/DDBJ whole genome shotgun (WGS) entry which is preliminary data.</text>
</comment>
<gene>
    <name evidence="1" type="ORF">mMyoMyo1_009799</name>
</gene>